<dbReference type="Pfam" id="PF00528">
    <property type="entry name" value="BPD_transp_1"/>
    <property type="match status" value="1"/>
</dbReference>
<evidence type="ECO:0000313" key="10">
    <source>
        <dbReference type="Proteomes" id="UP000199125"/>
    </source>
</evidence>
<dbReference type="GO" id="GO:0055085">
    <property type="term" value="P:transmembrane transport"/>
    <property type="evidence" value="ECO:0007669"/>
    <property type="project" value="InterPro"/>
</dbReference>
<evidence type="ECO:0000259" key="8">
    <source>
        <dbReference type="PROSITE" id="PS50928"/>
    </source>
</evidence>
<name>A0A1H6MSY7_9RHOB</name>
<protein>
    <submittedName>
        <fullName evidence="9">Peptide/nickel transport system permease protein</fullName>
    </submittedName>
</protein>
<feature type="transmembrane region" description="Helical" evidence="7">
    <location>
        <begin position="188"/>
        <end position="207"/>
    </location>
</feature>
<evidence type="ECO:0000256" key="3">
    <source>
        <dbReference type="ARBA" id="ARBA00022475"/>
    </source>
</evidence>
<dbReference type="InterPro" id="IPR000515">
    <property type="entry name" value="MetI-like"/>
</dbReference>
<dbReference type="Gene3D" id="1.10.3720.10">
    <property type="entry name" value="MetI-like"/>
    <property type="match status" value="1"/>
</dbReference>
<dbReference type="PANTHER" id="PTHR43163:SF2">
    <property type="entry name" value="ABC TRANSPORTER PERMEASE PROTEIN"/>
    <property type="match status" value="1"/>
</dbReference>
<keyword evidence="5 7" id="KW-1133">Transmembrane helix</keyword>
<keyword evidence="6 7" id="KW-0472">Membrane</keyword>
<gene>
    <name evidence="9" type="ORF">SAMN04488075_2482</name>
</gene>
<evidence type="ECO:0000256" key="4">
    <source>
        <dbReference type="ARBA" id="ARBA00022692"/>
    </source>
</evidence>
<dbReference type="Pfam" id="PF19300">
    <property type="entry name" value="BPD_transp_1_N"/>
    <property type="match status" value="1"/>
</dbReference>
<proteinExistence type="inferred from homology"/>
<feature type="transmembrane region" description="Helical" evidence="7">
    <location>
        <begin position="243"/>
        <end position="270"/>
    </location>
</feature>
<dbReference type="Proteomes" id="UP000199125">
    <property type="component" value="Unassembled WGS sequence"/>
</dbReference>
<dbReference type="PANTHER" id="PTHR43163">
    <property type="entry name" value="DIPEPTIDE TRANSPORT SYSTEM PERMEASE PROTEIN DPPB-RELATED"/>
    <property type="match status" value="1"/>
</dbReference>
<feature type="transmembrane region" description="Helical" evidence="7">
    <location>
        <begin position="133"/>
        <end position="155"/>
    </location>
</feature>
<evidence type="ECO:0000256" key="5">
    <source>
        <dbReference type="ARBA" id="ARBA00022989"/>
    </source>
</evidence>
<organism evidence="9 10">
    <name type="scientific">Paracoccus alkenifer</name>
    <dbReference type="NCBI Taxonomy" id="65735"/>
    <lineage>
        <taxon>Bacteria</taxon>
        <taxon>Pseudomonadati</taxon>
        <taxon>Pseudomonadota</taxon>
        <taxon>Alphaproteobacteria</taxon>
        <taxon>Rhodobacterales</taxon>
        <taxon>Paracoccaceae</taxon>
        <taxon>Paracoccus</taxon>
    </lineage>
</organism>
<dbReference type="PROSITE" id="PS50928">
    <property type="entry name" value="ABC_TM1"/>
    <property type="match status" value="1"/>
</dbReference>
<comment type="similarity">
    <text evidence="7">Belongs to the binding-protein-dependent transport system permease family.</text>
</comment>
<evidence type="ECO:0000313" key="9">
    <source>
        <dbReference type="EMBL" id="SEI05066.1"/>
    </source>
</evidence>
<evidence type="ECO:0000256" key="7">
    <source>
        <dbReference type="RuleBase" id="RU363032"/>
    </source>
</evidence>
<dbReference type="OrthoDB" id="9807402at2"/>
<keyword evidence="2 7" id="KW-0813">Transport</keyword>
<dbReference type="RefSeq" id="WP_090848400.1">
    <property type="nucleotide sequence ID" value="NZ_FNXG01000004.1"/>
</dbReference>
<dbReference type="InterPro" id="IPR035906">
    <property type="entry name" value="MetI-like_sf"/>
</dbReference>
<dbReference type="EMBL" id="FNXG01000004">
    <property type="protein sequence ID" value="SEI05066.1"/>
    <property type="molecule type" value="Genomic_DNA"/>
</dbReference>
<keyword evidence="10" id="KW-1185">Reference proteome</keyword>
<dbReference type="CDD" id="cd06261">
    <property type="entry name" value="TM_PBP2"/>
    <property type="match status" value="1"/>
</dbReference>
<evidence type="ECO:0000256" key="1">
    <source>
        <dbReference type="ARBA" id="ARBA00004651"/>
    </source>
</evidence>
<keyword evidence="4 7" id="KW-0812">Transmembrane</keyword>
<feature type="domain" description="ABC transmembrane type-1" evidence="8">
    <location>
        <begin position="94"/>
        <end position="311"/>
    </location>
</feature>
<dbReference type="SUPFAM" id="SSF161098">
    <property type="entry name" value="MetI-like"/>
    <property type="match status" value="1"/>
</dbReference>
<comment type="subcellular location">
    <subcellularLocation>
        <location evidence="1 7">Cell membrane</location>
        <topology evidence="1 7">Multi-pass membrane protein</topology>
    </subcellularLocation>
</comment>
<feature type="transmembrane region" description="Helical" evidence="7">
    <location>
        <begin position="12"/>
        <end position="30"/>
    </location>
</feature>
<sequence length="325" mass="36373">MLIFILRRLFQSVIVMLVVALIAFLIFRYVGDPIVSMAGVDTRLEDQELMRQRLGLNDPFYVQFWNFLTNALQGNFGISYRLQQPAMRLILDRLPATIELAVVSATLALVLGVLMGIFTALRARSFLSGVIMTLSLVGVSLPTFLIGIGLIYIFAVELQWLPSNGRGVTVQLGWWRTGFLTESGLRSLILPAITLSLFQMTLIMRLVRAEMMEVLRSDYIRFARARGLPDRVINFRHALKNTLVPVITITGLQLGSVIAFAIVTETVFQWPGVGSLFITSVQAVDVPVMATYLMMVGLVFVTINLVVDILYYLVDPRLRVQGKGR</sequence>
<dbReference type="GO" id="GO:0005886">
    <property type="term" value="C:plasma membrane"/>
    <property type="evidence" value="ECO:0007669"/>
    <property type="project" value="UniProtKB-SubCell"/>
</dbReference>
<feature type="transmembrane region" description="Helical" evidence="7">
    <location>
        <begin position="100"/>
        <end position="121"/>
    </location>
</feature>
<accession>A0A1H6MSY7</accession>
<keyword evidence="3" id="KW-1003">Cell membrane</keyword>
<dbReference type="InterPro" id="IPR045621">
    <property type="entry name" value="BPD_transp_1_N"/>
</dbReference>
<dbReference type="STRING" id="65735.SAMN04488075_2482"/>
<reference evidence="10" key="1">
    <citation type="submission" date="2016-10" db="EMBL/GenBank/DDBJ databases">
        <authorList>
            <person name="Varghese N."/>
            <person name="Submissions S."/>
        </authorList>
    </citation>
    <scope>NUCLEOTIDE SEQUENCE [LARGE SCALE GENOMIC DNA]</scope>
    <source>
        <strain evidence="10">DSM 11593</strain>
    </source>
</reference>
<dbReference type="AlphaFoldDB" id="A0A1H6MSY7"/>
<evidence type="ECO:0000256" key="6">
    <source>
        <dbReference type="ARBA" id="ARBA00023136"/>
    </source>
</evidence>
<feature type="transmembrane region" description="Helical" evidence="7">
    <location>
        <begin position="290"/>
        <end position="314"/>
    </location>
</feature>
<evidence type="ECO:0000256" key="2">
    <source>
        <dbReference type="ARBA" id="ARBA00022448"/>
    </source>
</evidence>